<dbReference type="AlphaFoldDB" id="A0A9W4SSQ0"/>
<evidence type="ECO:0000313" key="2">
    <source>
        <dbReference type="Proteomes" id="UP001153678"/>
    </source>
</evidence>
<dbReference type="Proteomes" id="UP001153678">
    <property type="component" value="Unassembled WGS sequence"/>
</dbReference>
<reference evidence="1" key="1">
    <citation type="submission" date="2022-08" db="EMBL/GenBank/DDBJ databases">
        <authorList>
            <person name="Kallberg Y."/>
            <person name="Tangrot J."/>
            <person name="Rosling A."/>
        </authorList>
    </citation>
    <scope>NUCLEOTIDE SEQUENCE</scope>
    <source>
        <strain evidence="1">Wild A</strain>
    </source>
</reference>
<accession>A0A9W4SSQ0</accession>
<name>A0A9W4SSQ0_9GLOM</name>
<dbReference type="EMBL" id="CAMKVN010002002">
    <property type="protein sequence ID" value="CAI2179145.1"/>
    <property type="molecule type" value="Genomic_DNA"/>
</dbReference>
<gene>
    <name evidence="1" type="ORF">FWILDA_LOCUS8942</name>
</gene>
<dbReference type="OrthoDB" id="2340833at2759"/>
<comment type="caution">
    <text evidence="1">The sequence shown here is derived from an EMBL/GenBank/DDBJ whole genome shotgun (WGS) entry which is preliminary data.</text>
</comment>
<keyword evidence="2" id="KW-1185">Reference proteome</keyword>
<proteinExistence type="predicted"/>
<sequence>MSAPFVCKWSDAHLKQQRFNTRKELELHIDNDHDDLSNLGAFLRGHPIYICPWEGCKNSQRDIIKLKGANDMTNITNCDDDTLYDENVKQAKEQIDTREKLVNEPTYISPNISYAQKAKASTALDEIDFANENEEICALKYMEKEVVNFDDYDPENYDDLPDAPKEREYLTDYEKDGSMWEAYCESHKGSKFVEMINKALEDFNKPEFDD</sequence>
<organism evidence="1 2">
    <name type="scientific">Funneliformis geosporum</name>
    <dbReference type="NCBI Taxonomy" id="1117311"/>
    <lineage>
        <taxon>Eukaryota</taxon>
        <taxon>Fungi</taxon>
        <taxon>Fungi incertae sedis</taxon>
        <taxon>Mucoromycota</taxon>
        <taxon>Glomeromycotina</taxon>
        <taxon>Glomeromycetes</taxon>
        <taxon>Glomerales</taxon>
        <taxon>Glomeraceae</taxon>
        <taxon>Funneliformis</taxon>
    </lineage>
</organism>
<protein>
    <submittedName>
        <fullName evidence="1">15605_t:CDS:1</fullName>
    </submittedName>
</protein>
<evidence type="ECO:0000313" key="1">
    <source>
        <dbReference type="EMBL" id="CAI2179145.1"/>
    </source>
</evidence>